<reference evidence="2" key="1">
    <citation type="journal article" date="2019" name="Curr. Biol.">
        <title>Genome Sequence of Striga asiatica Provides Insight into the Evolution of Plant Parasitism.</title>
        <authorList>
            <person name="Yoshida S."/>
            <person name="Kim S."/>
            <person name="Wafula E.K."/>
            <person name="Tanskanen J."/>
            <person name="Kim Y.M."/>
            <person name="Honaas L."/>
            <person name="Yang Z."/>
            <person name="Spallek T."/>
            <person name="Conn C.E."/>
            <person name="Ichihashi Y."/>
            <person name="Cheong K."/>
            <person name="Cui S."/>
            <person name="Der J.P."/>
            <person name="Gundlach H."/>
            <person name="Jiao Y."/>
            <person name="Hori C."/>
            <person name="Ishida J.K."/>
            <person name="Kasahara H."/>
            <person name="Kiba T."/>
            <person name="Kim M.S."/>
            <person name="Koo N."/>
            <person name="Laohavisit A."/>
            <person name="Lee Y.H."/>
            <person name="Lumba S."/>
            <person name="McCourt P."/>
            <person name="Mortimer J.C."/>
            <person name="Mutuku J.M."/>
            <person name="Nomura T."/>
            <person name="Sasaki-Sekimoto Y."/>
            <person name="Seto Y."/>
            <person name="Wang Y."/>
            <person name="Wakatake T."/>
            <person name="Sakakibara H."/>
            <person name="Demura T."/>
            <person name="Yamaguchi S."/>
            <person name="Yoneyama K."/>
            <person name="Manabe R.I."/>
            <person name="Nelson D.C."/>
            <person name="Schulman A.H."/>
            <person name="Timko M.P."/>
            <person name="dePamphilis C.W."/>
            <person name="Choi D."/>
            <person name="Shirasu K."/>
        </authorList>
    </citation>
    <scope>NUCLEOTIDE SEQUENCE [LARGE SCALE GENOMIC DNA]</scope>
    <source>
        <strain evidence="2">cv. UVA1</strain>
    </source>
</reference>
<gene>
    <name evidence="1" type="ORF">STAS_18502</name>
</gene>
<evidence type="ECO:0000313" key="2">
    <source>
        <dbReference type="Proteomes" id="UP000325081"/>
    </source>
</evidence>
<dbReference type="EMBL" id="BKCP01006183">
    <property type="protein sequence ID" value="GER41769.1"/>
    <property type="molecule type" value="Genomic_DNA"/>
</dbReference>
<evidence type="ECO:0000313" key="1">
    <source>
        <dbReference type="EMBL" id="GER41769.1"/>
    </source>
</evidence>
<organism evidence="1 2">
    <name type="scientific">Striga asiatica</name>
    <name type="common">Asiatic witchweed</name>
    <name type="synonym">Buchnera asiatica</name>
    <dbReference type="NCBI Taxonomy" id="4170"/>
    <lineage>
        <taxon>Eukaryota</taxon>
        <taxon>Viridiplantae</taxon>
        <taxon>Streptophyta</taxon>
        <taxon>Embryophyta</taxon>
        <taxon>Tracheophyta</taxon>
        <taxon>Spermatophyta</taxon>
        <taxon>Magnoliopsida</taxon>
        <taxon>eudicotyledons</taxon>
        <taxon>Gunneridae</taxon>
        <taxon>Pentapetalae</taxon>
        <taxon>asterids</taxon>
        <taxon>lamiids</taxon>
        <taxon>Lamiales</taxon>
        <taxon>Orobanchaceae</taxon>
        <taxon>Buchnereae</taxon>
        <taxon>Striga</taxon>
    </lineage>
</organism>
<proteinExistence type="predicted"/>
<keyword evidence="1" id="KW-0808">Transferase</keyword>
<keyword evidence="2" id="KW-1185">Reference proteome</keyword>
<dbReference type="AlphaFoldDB" id="A0A5A7Q929"/>
<dbReference type="GO" id="GO:0016740">
    <property type="term" value="F:transferase activity"/>
    <property type="evidence" value="ECO:0007669"/>
    <property type="project" value="UniProtKB-KW"/>
</dbReference>
<accession>A0A5A7Q929</accession>
<protein>
    <submittedName>
        <fullName evidence="1">Acetyl-coenzyme A carboxylase carboxyltransferase subunit beta</fullName>
    </submittedName>
</protein>
<sequence length="100" mass="11575">MEWSIIQLDANETFSKLMTLGPLVMETEDVKSSTHQGSVQMLLSLIVLMYNPKLVWVIEVLKVWTRLQVLLAVWTKEELDAIKASQPKLYDDRPSKKKEE</sequence>
<comment type="caution">
    <text evidence="1">The sequence shown here is derived from an EMBL/GenBank/DDBJ whole genome shotgun (WGS) entry which is preliminary data.</text>
</comment>
<name>A0A5A7Q929_STRAF</name>
<dbReference type="Proteomes" id="UP000325081">
    <property type="component" value="Unassembled WGS sequence"/>
</dbReference>